<keyword evidence="1" id="KW-0813">Transport</keyword>
<dbReference type="PANTHER" id="PTHR45663:SF11">
    <property type="entry name" value="GEO12009P1"/>
    <property type="match status" value="1"/>
</dbReference>
<dbReference type="EMBL" id="UINC01069327">
    <property type="protein sequence ID" value="SVC02616.1"/>
    <property type="molecule type" value="Genomic_DNA"/>
</dbReference>
<dbReference type="Gene3D" id="3.40.30.10">
    <property type="entry name" value="Glutaredoxin"/>
    <property type="match status" value="1"/>
</dbReference>
<organism evidence="6">
    <name type="scientific">marine metagenome</name>
    <dbReference type="NCBI Taxonomy" id="408172"/>
    <lineage>
        <taxon>unclassified sequences</taxon>
        <taxon>metagenomes</taxon>
        <taxon>ecological metagenomes</taxon>
    </lineage>
</organism>
<proteinExistence type="predicted"/>
<dbReference type="PANTHER" id="PTHR45663">
    <property type="entry name" value="GEO12009P1"/>
    <property type="match status" value="1"/>
</dbReference>
<accession>A0A382ISM8</accession>
<reference evidence="6" key="1">
    <citation type="submission" date="2018-05" db="EMBL/GenBank/DDBJ databases">
        <authorList>
            <person name="Lanie J.A."/>
            <person name="Ng W.-L."/>
            <person name="Kazmierczak K.M."/>
            <person name="Andrzejewski T.M."/>
            <person name="Davidsen T.M."/>
            <person name="Wayne K.J."/>
            <person name="Tettelin H."/>
            <person name="Glass J.I."/>
            <person name="Rusch D."/>
            <person name="Podicherti R."/>
            <person name="Tsui H.-C.T."/>
            <person name="Winkler M.E."/>
        </authorList>
    </citation>
    <scope>NUCLEOTIDE SEQUENCE</scope>
</reference>
<keyword evidence="4" id="KW-0676">Redox-active center</keyword>
<dbReference type="PIRSF" id="PIRSF000077">
    <property type="entry name" value="Thioredoxin"/>
    <property type="match status" value="1"/>
</dbReference>
<evidence type="ECO:0000256" key="2">
    <source>
        <dbReference type="ARBA" id="ARBA00022982"/>
    </source>
</evidence>
<dbReference type="CDD" id="cd02947">
    <property type="entry name" value="TRX_family"/>
    <property type="match status" value="1"/>
</dbReference>
<dbReference type="InterPro" id="IPR013766">
    <property type="entry name" value="Thioredoxin_domain"/>
</dbReference>
<evidence type="ECO:0000256" key="4">
    <source>
        <dbReference type="ARBA" id="ARBA00023284"/>
    </source>
</evidence>
<dbReference type="SUPFAM" id="SSF52833">
    <property type="entry name" value="Thioredoxin-like"/>
    <property type="match status" value="1"/>
</dbReference>
<dbReference type="InterPro" id="IPR005746">
    <property type="entry name" value="Thioredoxin"/>
</dbReference>
<feature type="domain" description="Thioredoxin" evidence="5">
    <location>
        <begin position="1"/>
        <end position="107"/>
    </location>
</feature>
<dbReference type="GO" id="GO:0015035">
    <property type="term" value="F:protein-disulfide reductase activity"/>
    <property type="evidence" value="ECO:0007669"/>
    <property type="project" value="InterPro"/>
</dbReference>
<dbReference type="Pfam" id="PF00085">
    <property type="entry name" value="Thioredoxin"/>
    <property type="match status" value="1"/>
</dbReference>
<dbReference type="PROSITE" id="PS51352">
    <property type="entry name" value="THIOREDOXIN_2"/>
    <property type="match status" value="1"/>
</dbReference>
<keyword evidence="2" id="KW-0249">Electron transport</keyword>
<dbReference type="AlphaFoldDB" id="A0A382ISM8"/>
<evidence type="ECO:0000259" key="5">
    <source>
        <dbReference type="PROSITE" id="PS51352"/>
    </source>
</evidence>
<name>A0A382ISM8_9ZZZZ</name>
<keyword evidence="3" id="KW-1015">Disulfide bond</keyword>
<sequence length="107" mass="12124">MALQNLTDENFKKEVKDSGKFSCVQFSATWCNPCKILKDIMEEISNEMSDKLNFFYMDIDESPSTPTLFSIRGVPTLILFDKNGEIVNTKVGATTKSNVQEFIKTNI</sequence>
<dbReference type="GO" id="GO:0005737">
    <property type="term" value="C:cytoplasm"/>
    <property type="evidence" value="ECO:0007669"/>
    <property type="project" value="TreeGrafter"/>
</dbReference>
<dbReference type="InterPro" id="IPR036249">
    <property type="entry name" value="Thioredoxin-like_sf"/>
</dbReference>
<protein>
    <recommendedName>
        <fullName evidence="5">Thioredoxin domain-containing protein</fullName>
    </recommendedName>
</protein>
<evidence type="ECO:0000313" key="6">
    <source>
        <dbReference type="EMBL" id="SVC02616.1"/>
    </source>
</evidence>
<evidence type="ECO:0000256" key="3">
    <source>
        <dbReference type="ARBA" id="ARBA00023157"/>
    </source>
</evidence>
<evidence type="ECO:0000256" key="1">
    <source>
        <dbReference type="ARBA" id="ARBA00022448"/>
    </source>
</evidence>
<gene>
    <name evidence="6" type="ORF">METZ01_LOCUS255470</name>
</gene>